<sequence length="728" mass="79016">MPVGPLPPYPSTHVRKSFSVSQLAHFHSNVASSLAEIATLPAGKRDTQPTRAFISTYASDAAHRVLQRLIWESSEPLRFDEQICQRVLILAEQLASSLLGLDLRTILDLCVAFPTRSTRLRAILAGALTGEPSLPSTIAVEVVPAFTTRLSPAGSSGLYALRKTAHCLLSLLRPCPPELVRPFVHNREFVLALVRAYDEGLTSISRSYGGIRDINGSRTIDDWERVWIETKVDLIDAFHVLLKRLVTDLSTASGPHIAVEADRTFGLVNAMLEIGLDLPSTQRARDVAVDGGGTPFLDRPLLADYQHAYDLIGNLSSVLRNIAQENTRIQALDAALRSFEATSRPHREKDPGALRLVLKSSGRPPPVQLDRTVLVDKGKARASSQITIPVPEQNPETDIKVVQVLDIFPDLSPGYVRKMLEHPSYPFRGSAEKVIEALLEGTAPNEAALGSDAEESLLKPIPVIPDPGPIVRRNIFDNEAMDLSRVRVGKKQMDETIFTQSKAESERSKADILHRFEVMSADDDSDGDQGQEEAPYLLDDDFGGFGNTSVKIAGDGEGSGEDDDEGSPPEPPSPETILELAYIRDPKLFNRDAETRRSKARADLKAQTGWVDEQIEGWRVMLERNPKKERILQKHEFAGNSVINMPVADTSSRQHGPPGARGRGGKRGGGGGGGGGGQGRGRGGGDGSGGGSSRDRALKDKHKASLANHNRKRGNDRKMAKSNAAPSG</sequence>
<dbReference type="AlphaFoldDB" id="A0A0C3EDL6"/>
<feature type="compositionally biased region" description="Acidic residues" evidence="1">
    <location>
        <begin position="520"/>
        <end position="531"/>
    </location>
</feature>
<dbReference type="OrthoDB" id="5577209at2759"/>
<feature type="compositionally biased region" description="Acidic residues" evidence="1">
    <location>
        <begin position="558"/>
        <end position="567"/>
    </location>
</feature>
<reference evidence="3 4" key="1">
    <citation type="submission" date="2014-04" db="EMBL/GenBank/DDBJ databases">
        <authorList>
            <consortium name="DOE Joint Genome Institute"/>
            <person name="Kuo A."/>
            <person name="Kohler A."/>
            <person name="Nagy L.G."/>
            <person name="Floudas D."/>
            <person name="Copeland A."/>
            <person name="Barry K.W."/>
            <person name="Cichocki N."/>
            <person name="Veneault-Fourrey C."/>
            <person name="LaButti K."/>
            <person name="Lindquist E.A."/>
            <person name="Lipzen A."/>
            <person name="Lundell T."/>
            <person name="Morin E."/>
            <person name="Murat C."/>
            <person name="Sun H."/>
            <person name="Tunlid A."/>
            <person name="Henrissat B."/>
            <person name="Grigoriev I.V."/>
            <person name="Hibbett D.S."/>
            <person name="Martin F."/>
            <person name="Nordberg H.P."/>
            <person name="Cantor M.N."/>
            <person name="Hua S.X."/>
        </authorList>
    </citation>
    <scope>NUCLEOTIDE SEQUENCE [LARGE SCALE GENOMIC DNA]</scope>
    <source>
        <strain evidence="3 4">Foug A</strain>
    </source>
</reference>
<organism evidence="3 4">
    <name type="scientific">Scleroderma citrinum Foug A</name>
    <dbReference type="NCBI Taxonomy" id="1036808"/>
    <lineage>
        <taxon>Eukaryota</taxon>
        <taxon>Fungi</taxon>
        <taxon>Dikarya</taxon>
        <taxon>Basidiomycota</taxon>
        <taxon>Agaricomycotina</taxon>
        <taxon>Agaricomycetes</taxon>
        <taxon>Agaricomycetidae</taxon>
        <taxon>Boletales</taxon>
        <taxon>Sclerodermatineae</taxon>
        <taxon>Sclerodermataceae</taxon>
        <taxon>Scleroderma</taxon>
    </lineage>
</organism>
<dbReference type="HOGENOM" id="CLU_021373_0_0_1"/>
<evidence type="ECO:0000313" key="4">
    <source>
        <dbReference type="Proteomes" id="UP000053989"/>
    </source>
</evidence>
<dbReference type="EMBL" id="KN822004">
    <property type="protein sequence ID" value="KIM70760.1"/>
    <property type="molecule type" value="Genomic_DNA"/>
</dbReference>
<dbReference type="InParanoid" id="A0A0C3EDL6"/>
<reference evidence="4" key="2">
    <citation type="submission" date="2015-01" db="EMBL/GenBank/DDBJ databases">
        <title>Evolutionary Origins and Diversification of the Mycorrhizal Mutualists.</title>
        <authorList>
            <consortium name="DOE Joint Genome Institute"/>
            <consortium name="Mycorrhizal Genomics Consortium"/>
            <person name="Kohler A."/>
            <person name="Kuo A."/>
            <person name="Nagy L.G."/>
            <person name="Floudas D."/>
            <person name="Copeland A."/>
            <person name="Barry K.W."/>
            <person name="Cichocki N."/>
            <person name="Veneault-Fourrey C."/>
            <person name="LaButti K."/>
            <person name="Lindquist E.A."/>
            <person name="Lipzen A."/>
            <person name="Lundell T."/>
            <person name="Morin E."/>
            <person name="Murat C."/>
            <person name="Riley R."/>
            <person name="Ohm R."/>
            <person name="Sun H."/>
            <person name="Tunlid A."/>
            <person name="Henrissat B."/>
            <person name="Grigoriev I.V."/>
            <person name="Hibbett D.S."/>
            <person name="Martin F."/>
        </authorList>
    </citation>
    <scope>NUCLEOTIDE SEQUENCE [LARGE SCALE GENOMIC DNA]</scope>
    <source>
        <strain evidence="4">Foug A</strain>
    </source>
</reference>
<name>A0A0C3EDL6_9AGAM</name>
<dbReference type="InterPro" id="IPR009060">
    <property type="entry name" value="UBA-like_sf"/>
</dbReference>
<proteinExistence type="predicted"/>
<evidence type="ECO:0000259" key="2">
    <source>
        <dbReference type="PROSITE" id="PS51140"/>
    </source>
</evidence>
<dbReference type="STRING" id="1036808.A0A0C3EDL6"/>
<protein>
    <recommendedName>
        <fullName evidence="2">CUE domain-containing protein</fullName>
    </recommendedName>
</protein>
<feature type="domain" description="CUE" evidence="2">
    <location>
        <begin position="396"/>
        <end position="443"/>
    </location>
</feature>
<feature type="region of interest" description="Disordered" evidence="1">
    <location>
        <begin position="519"/>
        <end position="575"/>
    </location>
</feature>
<evidence type="ECO:0000313" key="3">
    <source>
        <dbReference type="EMBL" id="KIM70760.1"/>
    </source>
</evidence>
<dbReference type="Gene3D" id="1.10.8.10">
    <property type="entry name" value="DNA helicase RuvA subunit, C-terminal domain"/>
    <property type="match status" value="1"/>
</dbReference>
<dbReference type="PROSITE" id="PS51140">
    <property type="entry name" value="CUE"/>
    <property type="match status" value="1"/>
</dbReference>
<dbReference type="PANTHER" id="PTHR21494:SF0">
    <property type="entry name" value="ACTIVATING SIGNAL COINTEGRATOR 1 COMPLEX SUBUNIT 2"/>
    <property type="match status" value="1"/>
</dbReference>
<dbReference type="CDD" id="cd14364">
    <property type="entry name" value="CUE_ASCC2"/>
    <property type="match status" value="1"/>
</dbReference>
<accession>A0A0C3EDL6</accession>
<evidence type="ECO:0000256" key="1">
    <source>
        <dbReference type="SAM" id="MobiDB-lite"/>
    </source>
</evidence>
<dbReference type="GO" id="GO:0043130">
    <property type="term" value="F:ubiquitin binding"/>
    <property type="evidence" value="ECO:0007669"/>
    <property type="project" value="InterPro"/>
</dbReference>
<dbReference type="PANTHER" id="PTHR21494">
    <property type="entry name" value="ACTIVATING SIGNAL COINTEGRATOR 1 COMPLEX SUBUNIT 2 ASC-1 COMPLEX SUBUNIT P100"/>
    <property type="match status" value="1"/>
</dbReference>
<dbReference type="InterPro" id="IPR052586">
    <property type="entry name" value="ASCC2"/>
</dbReference>
<keyword evidence="4" id="KW-1185">Reference proteome</keyword>
<gene>
    <name evidence="3" type="ORF">SCLCIDRAFT_1206930</name>
</gene>
<feature type="compositionally biased region" description="Gly residues" evidence="1">
    <location>
        <begin position="659"/>
        <end position="692"/>
    </location>
</feature>
<dbReference type="InterPro" id="IPR041800">
    <property type="entry name" value="ASCC2_CUE"/>
</dbReference>
<feature type="region of interest" description="Disordered" evidence="1">
    <location>
        <begin position="635"/>
        <end position="728"/>
    </location>
</feature>
<dbReference type="SUPFAM" id="SSF46934">
    <property type="entry name" value="UBA-like"/>
    <property type="match status" value="1"/>
</dbReference>
<feature type="compositionally biased region" description="Basic residues" evidence="1">
    <location>
        <begin position="699"/>
        <end position="715"/>
    </location>
</feature>
<dbReference type="InterPro" id="IPR003892">
    <property type="entry name" value="CUE"/>
</dbReference>
<dbReference type="Proteomes" id="UP000053989">
    <property type="component" value="Unassembled WGS sequence"/>
</dbReference>